<name>A0ABY1I699_9RHOB</name>
<dbReference type="RefSeq" id="WP_244528780.1">
    <property type="nucleotide sequence ID" value="NZ_FQYZ01000003.1"/>
</dbReference>
<protein>
    <submittedName>
        <fullName evidence="2">Transposase</fullName>
    </submittedName>
</protein>
<dbReference type="EMBL" id="FQYZ01000003">
    <property type="protein sequence ID" value="SHI68786.1"/>
    <property type="molecule type" value="Genomic_DNA"/>
</dbReference>
<dbReference type="Pfam" id="PF01527">
    <property type="entry name" value="HTH_Tnp_1"/>
    <property type="match status" value="1"/>
</dbReference>
<feature type="non-terminal residue" evidence="2">
    <location>
        <position position="88"/>
    </location>
</feature>
<evidence type="ECO:0000256" key="1">
    <source>
        <dbReference type="ARBA" id="ARBA00009964"/>
    </source>
</evidence>
<evidence type="ECO:0000313" key="2">
    <source>
        <dbReference type="EMBL" id="SHI68786.1"/>
    </source>
</evidence>
<reference evidence="2 3" key="1">
    <citation type="submission" date="2016-11" db="EMBL/GenBank/DDBJ databases">
        <authorList>
            <person name="Varghese N."/>
            <person name="Submissions S."/>
        </authorList>
    </citation>
    <scope>NUCLEOTIDE SEQUENCE [LARGE SCALE GENOMIC DNA]</scope>
    <source>
        <strain evidence="2 3">DSM 16310</strain>
    </source>
</reference>
<dbReference type="Gene3D" id="1.10.10.10">
    <property type="entry name" value="Winged helix-like DNA-binding domain superfamily/Winged helix DNA-binding domain"/>
    <property type="match status" value="1"/>
</dbReference>
<proteinExistence type="inferred from homology"/>
<organism evidence="2 3">
    <name type="scientific">Thalassobacter stenotrophicus DSM 16310</name>
    <dbReference type="NCBI Taxonomy" id="1123361"/>
    <lineage>
        <taxon>Bacteria</taxon>
        <taxon>Pseudomonadati</taxon>
        <taxon>Pseudomonadota</taxon>
        <taxon>Alphaproteobacteria</taxon>
        <taxon>Rhodobacterales</taxon>
        <taxon>Roseobacteraceae</taxon>
        <taxon>Thalassobacter</taxon>
    </lineage>
</organism>
<dbReference type="PANTHER" id="PTHR37936">
    <property type="entry name" value="TRANSPOSASE INSC FOR INSERTION ELEMENT IS2A-RELATED"/>
    <property type="match status" value="1"/>
</dbReference>
<dbReference type="InterPro" id="IPR010921">
    <property type="entry name" value="Trp_repressor/repl_initiator"/>
</dbReference>
<comment type="caution">
    <text evidence="2">The sequence shown here is derived from an EMBL/GenBank/DDBJ whole genome shotgun (WGS) entry which is preliminary data.</text>
</comment>
<dbReference type="PANTHER" id="PTHR37936:SF3">
    <property type="entry name" value="TRANSPOSASE INSC FOR INSERTION ELEMENT IS2A-RELATED"/>
    <property type="match status" value="1"/>
</dbReference>
<dbReference type="InterPro" id="IPR002514">
    <property type="entry name" value="Transposase_8"/>
</dbReference>
<dbReference type="SUPFAM" id="SSF48295">
    <property type="entry name" value="TrpR-like"/>
    <property type="match status" value="1"/>
</dbReference>
<comment type="similarity">
    <text evidence="1">Belongs to the transposase 8 family.</text>
</comment>
<accession>A0ABY1I699</accession>
<gene>
    <name evidence="2" type="ORF">SAMN02744035_01230</name>
</gene>
<evidence type="ECO:0000313" key="3">
    <source>
        <dbReference type="Proteomes" id="UP000184408"/>
    </source>
</evidence>
<sequence length="88" mass="9800">MGAINEFLARVPRRANGKRNWPSELKARIVAETLIEGETVNAVAKRYELIPSTVSDWRRMARQGKLVLPNLDGMDFVPVEIEAAVPVA</sequence>
<dbReference type="Proteomes" id="UP000184408">
    <property type="component" value="Unassembled WGS sequence"/>
</dbReference>
<dbReference type="InterPro" id="IPR036388">
    <property type="entry name" value="WH-like_DNA-bd_sf"/>
</dbReference>
<keyword evidence="3" id="KW-1185">Reference proteome</keyword>